<evidence type="ECO:0000256" key="9">
    <source>
        <dbReference type="ARBA" id="ARBA00022842"/>
    </source>
</evidence>
<reference evidence="14 15" key="1">
    <citation type="submission" date="2023-07" db="EMBL/GenBank/DDBJ databases">
        <title>Protaetiibacter sp. nov WY-16 isolated from soil.</title>
        <authorList>
            <person name="Liu B."/>
            <person name="Wan Y."/>
        </authorList>
    </citation>
    <scope>NUCLEOTIDE SEQUENCE [LARGE SCALE GENOMIC DNA]</scope>
    <source>
        <strain evidence="14 15">WY-16</strain>
    </source>
</reference>
<comment type="cofactor">
    <cofactor evidence="1">
        <name>Mg(2+)</name>
        <dbReference type="ChEBI" id="CHEBI:18420"/>
    </cofactor>
</comment>
<evidence type="ECO:0000256" key="6">
    <source>
        <dbReference type="ARBA" id="ARBA00022741"/>
    </source>
</evidence>
<dbReference type="InterPro" id="IPR016064">
    <property type="entry name" value="NAD/diacylglycerol_kinase_sf"/>
</dbReference>
<comment type="caution">
    <text evidence="14">The sequence shown here is derived from an EMBL/GenBank/DDBJ whole genome shotgun (WGS) entry which is preliminary data.</text>
</comment>
<keyword evidence="9" id="KW-0460">Magnesium</keyword>
<evidence type="ECO:0000256" key="12">
    <source>
        <dbReference type="ARBA" id="ARBA00023264"/>
    </source>
</evidence>
<dbReference type="Gene3D" id="3.40.50.10330">
    <property type="entry name" value="Probable inorganic polyphosphate/atp-NAD kinase, domain 1"/>
    <property type="match status" value="1"/>
</dbReference>
<dbReference type="Gene3D" id="2.60.200.40">
    <property type="match status" value="1"/>
</dbReference>
<keyword evidence="8" id="KW-0067">ATP-binding</keyword>
<evidence type="ECO:0000256" key="2">
    <source>
        <dbReference type="ARBA" id="ARBA00005983"/>
    </source>
</evidence>
<accession>A0ABT9BQM8</accession>
<gene>
    <name evidence="14" type="ORF">Q5716_13960</name>
</gene>
<dbReference type="RefSeq" id="WP_305003765.1">
    <property type="nucleotide sequence ID" value="NZ_JAUQUB010000004.1"/>
</dbReference>
<dbReference type="InterPro" id="IPR005218">
    <property type="entry name" value="Diacylglycerol/lipid_kinase"/>
</dbReference>
<protein>
    <submittedName>
        <fullName evidence="14">YegS/Rv2252/BmrU family lipid kinase</fullName>
    </submittedName>
</protein>
<evidence type="ECO:0000256" key="10">
    <source>
        <dbReference type="ARBA" id="ARBA00023098"/>
    </source>
</evidence>
<dbReference type="InterPro" id="IPR001206">
    <property type="entry name" value="Diacylglycerol_kinase_cat_dom"/>
</dbReference>
<keyword evidence="7 14" id="KW-0418">Kinase</keyword>
<evidence type="ECO:0000256" key="8">
    <source>
        <dbReference type="ARBA" id="ARBA00022840"/>
    </source>
</evidence>
<dbReference type="InterPro" id="IPR045540">
    <property type="entry name" value="YegS/DAGK_C"/>
</dbReference>
<evidence type="ECO:0000259" key="13">
    <source>
        <dbReference type="PROSITE" id="PS50146"/>
    </source>
</evidence>
<proteinExistence type="inferred from homology"/>
<feature type="domain" description="DAGKc" evidence="13">
    <location>
        <begin position="3"/>
        <end position="138"/>
    </location>
</feature>
<dbReference type="PANTHER" id="PTHR12358">
    <property type="entry name" value="SPHINGOSINE KINASE"/>
    <property type="match status" value="1"/>
</dbReference>
<sequence>MTSMSRRLVVAINPTASFGKGRDVGPAVVQTLRALGHDVTSLQEPDFEQLMESGRRAVASKPDALIVVGGDGMVNLGANLVAKTKVPLGIVPSGTGNDMARGLGIPFDNTEAAIRALIDALERPPRVVDAGRVHFVDDDGAAAERWFACVLSAGFDAIVNERANHMRRPRGASRYLIALGLELARLRPIHYRLELDGEVLETSGALISVGNNVSLGGGMKVTPDAELDDGLLDVLVVKALSRVSFLRIFPRVFEGTHVTDPRVSIHRAKRVRIEADGLVAYADGERFGALPIDIEVVPNALRLLETRG</sequence>
<keyword evidence="3" id="KW-0444">Lipid biosynthesis</keyword>
<organism evidence="14 15">
    <name type="scientific">Antiquaquibacter soli</name>
    <dbReference type="NCBI Taxonomy" id="3064523"/>
    <lineage>
        <taxon>Bacteria</taxon>
        <taxon>Bacillati</taxon>
        <taxon>Actinomycetota</taxon>
        <taxon>Actinomycetes</taxon>
        <taxon>Micrococcales</taxon>
        <taxon>Microbacteriaceae</taxon>
        <taxon>Antiquaquibacter</taxon>
    </lineage>
</organism>
<keyword evidence="12" id="KW-1208">Phospholipid metabolism</keyword>
<dbReference type="PROSITE" id="PS50146">
    <property type="entry name" value="DAGK"/>
    <property type="match status" value="1"/>
</dbReference>
<evidence type="ECO:0000313" key="15">
    <source>
        <dbReference type="Proteomes" id="UP001241072"/>
    </source>
</evidence>
<evidence type="ECO:0000256" key="7">
    <source>
        <dbReference type="ARBA" id="ARBA00022777"/>
    </source>
</evidence>
<keyword evidence="15" id="KW-1185">Reference proteome</keyword>
<evidence type="ECO:0000256" key="4">
    <source>
        <dbReference type="ARBA" id="ARBA00022679"/>
    </source>
</evidence>
<dbReference type="PANTHER" id="PTHR12358:SF106">
    <property type="entry name" value="LIPID KINASE YEGS"/>
    <property type="match status" value="1"/>
</dbReference>
<evidence type="ECO:0000256" key="1">
    <source>
        <dbReference type="ARBA" id="ARBA00001946"/>
    </source>
</evidence>
<dbReference type="InterPro" id="IPR017438">
    <property type="entry name" value="ATP-NAD_kinase_N"/>
</dbReference>
<evidence type="ECO:0000256" key="5">
    <source>
        <dbReference type="ARBA" id="ARBA00022723"/>
    </source>
</evidence>
<dbReference type="NCBIfam" id="TIGR00147">
    <property type="entry name" value="YegS/Rv2252/BmrU family lipid kinase"/>
    <property type="match status" value="1"/>
</dbReference>
<dbReference type="Pfam" id="PF19279">
    <property type="entry name" value="YegS_C"/>
    <property type="match status" value="1"/>
</dbReference>
<dbReference type="GO" id="GO:0016301">
    <property type="term" value="F:kinase activity"/>
    <property type="evidence" value="ECO:0007669"/>
    <property type="project" value="UniProtKB-KW"/>
</dbReference>
<evidence type="ECO:0000256" key="11">
    <source>
        <dbReference type="ARBA" id="ARBA00023209"/>
    </source>
</evidence>
<dbReference type="SUPFAM" id="SSF111331">
    <property type="entry name" value="NAD kinase/diacylglycerol kinase-like"/>
    <property type="match status" value="1"/>
</dbReference>
<comment type="similarity">
    <text evidence="2">Belongs to the diacylglycerol/lipid kinase family.</text>
</comment>
<dbReference type="EMBL" id="JAUQUB010000004">
    <property type="protein sequence ID" value="MDO7883335.1"/>
    <property type="molecule type" value="Genomic_DNA"/>
</dbReference>
<keyword evidence="11" id="KW-0594">Phospholipid biosynthesis</keyword>
<evidence type="ECO:0000313" key="14">
    <source>
        <dbReference type="EMBL" id="MDO7883335.1"/>
    </source>
</evidence>
<dbReference type="Pfam" id="PF00781">
    <property type="entry name" value="DAGK_cat"/>
    <property type="match status" value="1"/>
</dbReference>
<keyword evidence="4" id="KW-0808">Transferase</keyword>
<keyword evidence="10" id="KW-0443">Lipid metabolism</keyword>
<dbReference type="InterPro" id="IPR050187">
    <property type="entry name" value="Lipid_Phosphate_FormReg"/>
</dbReference>
<dbReference type="SMART" id="SM00046">
    <property type="entry name" value="DAGKc"/>
    <property type="match status" value="1"/>
</dbReference>
<keyword evidence="6" id="KW-0547">Nucleotide-binding</keyword>
<keyword evidence="5" id="KW-0479">Metal-binding</keyword>
<evidence type="ECO:0000256" key="3">
    <source>
        <dbReference type="ARBA" id="ARBA00022516"/>
    </source>
</evidence>
<dbReference type="Proteomes" id="UP001241072">
    <property type="component" value="Unassembled WGS sequence"/>
</dbReference>
<name>A0ABT9BQM8_9MICO</name>